<evidence type="ECO:0000256" key="10">
    <source>
        <dbReference type="ARBA" id="ARBA00022915"/>
    </source>
</evidence>
<evidence type="ECO:0000313" key="17">
    <source>
        <dbReference type="EMBL" id="MBA6412761.1"/>
    </source>
</evidence>
<dbReference type="EMBL" id="JACFXU010000013">
    <property type="protein sequence ID" value="MBA6412761.1"/>
    <property type="molecule type" value="Genomic_DNA"/>
</dbReference>
<accession>A0A7W2YIQ2</accession>
<dbReference type="NCBIfam" id="NF009557">
    <property type="entry name" value="PRK13009.1"/>
    <property type="match status" value="1"/>
</dbReference>
<feature type="binding site" evidence="15">
    <location>
        <position position="162"/>
    </location>
    <ligand>
        <name>Zn(2+)</name>
        <dbReference type="ChEBI" id="CHEBI:29105"/>
        <label>1</label>
    </ligand>
</feature>
<evidence type="ECO:0000256" key="1">
    <source>
        <dbReference type="ARBA" id="ARBA00005130"/>
    </source>
</evidence>
<comment type="subunit">
    <text evidence="3 15">Homodimer.</text>
</comment>
<dbReference type="Proteomes" id="UP000539350">
    <property type="component" value="Unassembled WGS sequence"/>
</dbReference>
<evidence type="ECO:0000256" key="9">
    <source>
        <dbReference type="ARBA" id="ARBA00022833"/>
    </source>
</evidence>
<comment type="function">
    <text evidence="15">Catalyzes the hydrolysis of N-succinyl-L,L-diaminopimelic acid (SDAP), forming succinate and LL-2,6-diaminopimelate (DAP), an intermediate involved in the bacterial biosynthesis of lysine and meso-diaminopimelic acid, an essential component of bacterial cell walls.</text>
</comment>
<evidence type="ECO:0000313" key="18">
    <source>
        <dbReference type="Proteomes" id="UP000539350"/>
    </source>
</evidence>
<gene>
    <name evidence="15 17" type="primary">dapE</name>
    <name evidence="17" type="ORF">H2508_06495</name>
</gene>
<comment type="similarity">
    <text evidence="2 15">Belongs to the peptidase M20A family. DapE subfamily.</text>
</comment>
<dbReference type="PANTHER" id="PTHR43808">
    <property type="entry name" value="ACETYLORNITHINE DEACETYLASE"/>
    <property type="match status" value="1"/>
</dbReference>
<proteinExistence type="inferred from homology"/>
<keyword evidence="18" id="KW-1185">Reference proteome</keyword>
<dbReference type="CDD" id="cd03891">
    <property type="entry name" value="M20_DapE_proteobac"/>
    <property type="match status" value="1"/>
</dbReference>
<dbReference type="GO" id="GO:0008270">
    <property type="term" value="F:zinc ion binding"/>
    <property type="evidence" value="ECO:0007669"/>
    <property type="project" value="UniProtKB-UniRule"/>
</dbReference>
<dbReference type="InterPro" id="IPR036264">
    <property type="entry name" value="Bact_exopeptidase_dim_dom"/>
</dbReference>
<keyword evidence="10 15" id="KW-0220">Diaminopimelate biosynthesis</keyword>
<dbReference type="GO" id="GO:0019877">
    <property type="term" value="P:diaminopimelate biosynthetic process"/>
    <property type="evidence" value="ECO:0007669"/>
    <property type="project" value="UniProtKB-UniRule"/>
</dbReference>
<dbReference type="GO" id="GO:0009089">
    <property type="term" value="P:lysine biosynthetic process via diaminopimelate"/>
    <property type="evidence" value="ECO:0007669"/>
    <property type="project" value="UniProtKB-UniRule"/>
</dbReference>
<evidence type="ECO:0000256" key="11">
    <source>
        <dbReference type="ARBA" id="ARBA00023154"/>
    </source>
</evidence>
<dbReference type="SUPFAM" id="SSF55031">
    <property type="entry name" value="Bacterial exopeptidase dimerisation domain"/>
    <property type="match status" value="1"/>
</dbReference>
<comment type="caution">
    <text evidence="17">The sequence shown here is derived from an EMBL/GenBank/DDBJ whole genome shotgun (WGS) entry which is preliminary data.</text>
</comment>
<dbReference type="FunFam" id="3.30.70.360:FF:000011">
    <property type="entry name" value="Succinyl-diaminopimelate desuccinylase"/>
    <property type="match status" value="1"/>
</dbReference>
<reference evidence="17 18" key="1">
    <citation type="submission" date="2020-07" db="EMBL/GenBank/DDBJ databases">
        <title>Halieaceae bacterium, F7430, whole genome shotgun sequencing project.</title>
        <authorList>
            <person name="Jiang S."/>
            <person name="Liu Z.W."/>
            <person name="Du Z.J."/>
        </authorList>
    </citation>
    <scope>NUCLEOTIDE SEQUENCE [LARGE SCALE GENOMIC DNA]</scope>
    <source>
        <strain evidence="17 18">F7430</strain>
    </source>
</reference>
<keyword evidence="8 15" id="KW-0378">Hydrolase</keyword>
<dbReference type="InterPro" id="IPR002933">
    <property type="entry name" value="Peptidase_M20"/>
</dbReference>
<dbReference type="FunFam" id="3.40.630.10:FF:000005">
    <property type="entry name" value="Succinyl-diaminopimelate desuccinylase"/>
    <property type="match status" value="1"/>
</dbReference>
<keyword evidence="12 15" id="KW-0170">Cobalt</keyword>
<dbReference type="EC" id="3.5.1.18" evidence="4 15"/>
<evidence type="ECO:0000256" key="8">
    <source>
        <dbReference type="ARBA" id="ARBA00022801"/>
    </source>
</evidence>
<dbReference type="InterPro" id="IPR001261">
    <property type="entry name" value="ArgE/DapE_CS"/>
</dbReference>
<keyword evidence="9 15" id="KW-0862">Zinc</keyword>
<dbReference type="GO" id="GO:0009014">
    <property type="term" value="F:succinyl-diaminopimelate desuccinylase activity"/>
    <property type="evidence" value="ECO:0007669"/>
    <property type="project" value="UniProtKB-UniRule"/>
</dbReference>
<comment type="pathway">
    <text evidence="1 15">Amino-acid biosynthesis; L-lysine biosynthesis via DAP pathway; LL-2,6-diaminopimelate from (S)-tetrahydrodipicolinate (succinylase route): step 3/3.</text>
</comment>
<dbReference type="Gene3D" id="3.40.630.10">
    <property type="entry name" value="Zn peptidases"/>
    <property type="match status" value="2"/>
</dbReference>
<evidence type="ECO:0000256" key="13">
    <source>
        <dbReference type="ARBA" id="ARBA00031891"/>
    </source>
</evidence>
<dbReference type="Pfam" id="PF01546">
    <property type="entry name" value="Peptidase_M20"/>
    <property type="match status" value="1"/>
</dbReference>
<dbReference type="AlphaFoldDB" id="A0A7W2YIQ2"/>
<evidence type="ECO:0000256" key="14">
    <source>
        <dbReference type="ARBA" id="ARBA00051301"/>
    </source>
</evidence>
<dbReference type="HAMAP" id="MF_01690">
    <property type="entry name" value="DapE"/>
    <property type="match status" value="1"/>
</dbReference>
<dbReference type="InterPro" id="IPR005941">
    <property type="entry name" value="DapE_proteobac"/>
</dbReference>
<evidence type="ECO:0000256" key="12">
    <source>
        <dbReference type="ARBA" id="ARBA00023285"/>
    </source>
</evidence>
<feature type="binding site" evidence="15">
    <location>
        <position position="66"/>
    </location>
    <ligand>
        <name>Zn(2+)</name>
        <dbReference type="ChEBI" id="CHEBI:29105"/>
        <label>1</label>
    </ligand>
</feature>
<dbReference type="GO" id="GO:0050897">
    <property type="term" value="F:cobalt ion binding"/>
    <property type="evidence" value="ECO:0007669"/>
    <property type="project" value="UniProtKB-UniRule"/>
</dbReference>
<evidence type="ECO:0000256" key="5">
    <source>
        <dbReference type="ARBA" id="ARBA00022391"/>
    </source>
</evidence>
<dbReference type="NCBIfam" id="TIGR01246">
    <property type="entry name" value="dapE_proteo"/>
    <property type="match status" value="1"/>
</dbReference>
<evidence type="ECO:0000256" key="3">
    <source>
        <dbReference type="ARBA" id="ARBA00011738"/>
    </source>
</evidence>
<feature type="active site" description="Proton acceptor" evidence="15">
    <location>
        <position position="133"/>
    </location>
</feature>
<organism evidence="17 18">
    <name type="scientific">Sediminihaliea albiluteola</name>
    <dbReference type="NCBI Taxonomy" id="2758564"/>
    <lineage>
        <taxon>Bacteria</taxon>
        <taxon>Pseudomonadati</taxon>
        <taxon>Pseudomonadota</taxon>
        <taxon>Gammaproteobacteria</taxon>
        <taxon>Cellvibrionales</taxon>
        <taxon>Halieaceae</taxon>
        <taxon>Sediminihaliea</taxon>
    </lineage>
</organism>
<keyword evidence="7 15" id="KW-0479">Metal-binding</keyword>
<feature type="binding site" evidence="15">
    <location>
        <position position="348"/>
    </location>
    <ligand>
        <name>Zn(2+)</name>
        <dbReference type="ChEBI" id="CHEBI:29105"/>
        <label>2</label>
    </ligand>
</feature>
<dbReference type="PROSITE" id="PS00759">
    <property type="entry name" value="ARGE_DAPE_CPG2_2"/>
    <property type="match status" value="1"/>
</dbReference>
<keyword evidence="6 15" id="KW-0028">Amino-acid biosynthesis</keyword>
<dbReference type="GO" id="GO:0006526">
    <property type="term" value="P:L-arginine biosynthetic process"/>
    <property type="evidence" value="ECO:0007669"/>
    <property type="project" value="TreeGrafter"/>
</dbReference>
<dbReference type="InterPro" id="IPR050072">
    <property type="entry name" value="Peptidase_M20A"/>
</dbReference>
<feature type="binding site" evidence="15">
    <location>
        <position position="99"/>
    </location>
    <ligand>
        <name>Zn(2+)</name>
        <dbReference type="ChEBI" id="CHEBI:29105"/>
        <label>2</label>
    </ligand>
</feature>
<feature type="active site" evidence="15">
    <location>
        <position position="68"/>
    </location>
</feature>
<dbReference type="GO" id="GO:0008777">
    <property type="term" value="F:acetylornithine deacetylase activity"/>
    <property type="evidence" value="ECO:0007669"/>
    <property type="project" value="TreeGrafter"/>
</dbReference>
<evidence type="ECO:0000256" key="4">
    <source>
        <dbReference type="ARBA" id="ARBA00011921"/>
    </source>
</evidence>
<dbReference type="SUPFAM" id="SSF53187">
    <property type="entry name" value="Zn-dependent exopeptidases"/>
    <property type="match status" value="1"/>
</dbReference>
<name>A0A7W2YIQ2_9GAMM</name>
<dbReference type="InterPro" id="IPR011650">
    <property type="entry name" value="Peptidase_M20_dimer"/>
</dbReference>
<evidence type="ECO:0000256" key="2">
    <source>
        <dbReference type="ARBA" id="ARBA00006746"/>
    </source>
</evidence>
<evidence type="ECO:0000256" key="6">
    <source>
        <dbReference type="ARBA" id="ARBA00022605"/>
    </source>
</evidence>
<dbReference type="RefSeq" id="WP_182170405.1">
    <property type="nucleotide sequence ID" value="NZ_JACFXU010000013.1"/>
</dbReference>
<evidence type="ECO:0000256" key="15">
    <source>
        <dbReference type="HAMAP-Rule" id="MF_01690"/>
    </source>
</evidence>
<feature type="binding site" evidence="15">
    <location>
        <position position="134"/>
    </location>
    <ligand>
        <name>Zn(2+)</name>
        <dbReference type="ChEBI" id="CHEBI:29105"/>
        <label>2</label>
    </ligand>
</feature>
<protein>
    <recommendedName>
        <fullName evidence="5 15">Succinyl-diaminopimelate desuccinylase</fullName>
        <shortName evidence="15">SDAP desuccinylase</shortName>
        <ecNumber evidence="4 15">3.5.1.18</ecNumber>
    </recommendedName>
    <alternativeName>
        <fullName evidence="13 15">N-succinyl-LL-2,6-diaminoheptanedioate amidohydrolase</fullName>
    </alternativeName>
</protein>
<feature type="binding site" evidence="15">
    <location>
        <position position="99"/>
    </location>
    <ligand>
        <name>Zn(2+)</name>
        <dbReference type="ChEBI" id="CHEBI:29105"/>
        <label>1</label>
    </ligand>
</feature>
<sequence>MEKTLALCCELISRQSITPDDAGCQALIAERLSAIGFECQAMPFAEVDNLWAERGDSGPILVFAGHTDVVPTGPLTQWQTPPFEPTLRDGVLYGRGAADMKGSLAAMIIACEEFVAEHPDHKGRIGFLITSDEEGPAVNGTVKVMEALAQQGKSIDWCLIGEPSSTAQLGDVVKNGRRGSLGAKLTIKGVQGHIAYPHLADNPIHRALPALQALTDEVWDRGNESFPPTTMQISNINAGTGATNVIPGELHLLFNFRFSTEVSDADLRGRTQAILDAHDLDYELEWNLSGQAFLTPSGELVDAAVDSIRAVAGIDTELSTAGGTSDGRFIAPTGAQVLELGPINASIHQLNENVLAADLPRLAAMYKGILLRLLCD</sequence>
<dbReference type="UniPathway" id="UPA00034">
    <property type="reaction ID" value="UER00021"/>
</dbReference>
<comment type="catalytic activity">
    <reaction evidence="14 15">
        <text>N-succinyl-(2S,6S)-2,6-diaminopimelate + H2O = (2S,6S)-2,6-diaminopimelate + succinate</text>
        <dbReference type="Rhea" id="RHEA:22608"/>
        <dbReference type="ChEBI" id="CHEBI:15377"/>
        <dbReference type="ChEBI" id="CHEBI:30031"/>
        <dbReference type="ChEBI" id="CHEBI:57609"/>
        <dbReference type="ChEBI" id="CHEBI:58087"/>
        <dbReference type="EC" id="3.5.1.18"/>
    </reaction>
</comment>
<dbReference type="PANTHER" id="PTHR43808:SF31">
    <property type="entry name" value="N-ACETYL-L-CITRULLINE DEACETYLASE"/>
    <property type="match status" value="1"/>
</dbReference>
<feature type="domain" description="Peptidase M20 dimerisation" evidence="16">
    <location>
        <begin position="175"/>
        <end position="282"/>
    </location>
</feature>
<comment type="cofactor">
    <cofactor evidence="15">
        <name>Zn(2+)</name>
        <dbReference type="ChEBI" id="CHEBI:29105"/>
    </cofactor>
    <cofactor evidence="15">
        <name>Co(2+)</name>
        <dbReference type="ChEBI" id="CHEBI:48828"/>
    </cofactor>
    <text evidence="15">Binds 2 Zn(2+) or Co(2+) ions per subunit.</text>
</comment>
<keyword evidence="11 15" id="KW-0457">Lysine biosynthesis</keyword>
<evidence type="ECO:0000259" key="16">
    <source>
        <dbReference type="Pfam" id="PF07687"/>
    </source>
</evidence>
<dbReference type="Pfam" id="PF07687">
    <property type="entry name" value="M20_dimer"/>
    <property type="match status" value="1"/>
</dbReference>
<evidence type="ECO:0000256" key="7">
    <source>
        <dbReference type="ARBA" id="ARBA00022723"/>
    </source>
</evidence>